<evidence type="ECO:0000313" key="1">
    <source>
        <dbReference type="EMBL" id="GHC52376.1"/>
    </source>
</evidence>
<dbReference type="EMBL" id="BMVB01000008">
    <property type="protein sequence ID" value="GHC52376.1"/>
    <property type="molecule type" value="Genomic_DNA"/>
</dbReference>
<evidence type="ECO:0000313" key="2">
    <source>
        <dbReference type="Proteomes" id="UP000646244"/>
    </source>
</evidence>
<reference evidence="1" key="2">
    <citation type="submission" date="2020-09" db="EMBL/GenBank/DDBJ databases">
        <authorList>
            <person name="Sun Q."/>
            <person name="Ohkuma M."/>
        </authorList>
    </citation>
    <scope>NUCLEOTIDE SEQUENCE</scope>
    <source>
        <strain evidence="1">JCM 4633</strain>
    </source>
</reference>
<gene>
    <name evidence="1" type="ORF">GCM10010507_30630</name>
</gene>
<dbReference type="RefSeq" id="WP_190110319.1">
    <property type="nucleotide sequence ID" value="NZ_BMVB01000008.1"/>
</dbReference>
<sequence length="70" mass="7973">MIAVIPDPDALMADDRRQHHLACQVDNYLCNPEHDPSFAAVLYSATVAEFEAKEWTEYPPEGHGYPREDQ</sequence>
<organism evidence="1 2">
    <name type="scientific">Streptomyces cinnamoneus</name>
    <name type="common">Streptoverticillium cinnamoneum</name>
    <dbReference type="NCBI Taxonomy" id="53446"/>
    <lineage>
        <taxon>Bacteria</taxon>
        <taxon>Bacillati</taxon>
        <taxon>Actinomycetota</taxon>
        <taxon>Actinomycetes</taxon>
        <taxon>Kitasatosporales</taxon>
        <taxon>Streptomycetaceae</taxon>
        <taxon>Streptomyces</taxon>
        <taxon>Streptomyces cinnamoneus group</taxon>
    </lineage>
</organism>
<proteinExistence type="predicted"/>
<dbReference type="AlphaFoldDB" id="A0A918WJT9"/>
<name>A0A918WJT9_STRCJ</name>
<protein>
    <submittedName>
        <fullName evidence="1">Uncharacterized protein</fullName>
    </submittedName>
</protein>
<comment type="caution">
    <text evidence="1">The sequence shown here is derived from an EMBL/GenBank/DDBJ whole genome shotgun (WGS) entry which is preliminary data.</text>
</comment>
<accession>A0A918WJT9</accession>
<dbReference type="Proteomes" id="UP000646244">
    <property type="component" value="Unassembled WGS sequence"/>
</dbReference>
<reference evidence="1" key="1">
    <citation type="journal article" date="2014" name="Int. J. Syst. Evol. Microbiol.">
        <title>Complete genome sequence of Corynebacterium casei LMG S-19264T (=DSM 44701T), isolated from a smear-ripened cheese.</title>
        <authorList>
            <consortium name="US DOE Joint Genome Institute (JGI-PGF)"/>
            <person name="Walter F."/>
            <person name="Albersmeier A."/>
            <person name="Kalinowski J."/>
            <person name="Ruckert C."/>
        </authorList>
    </citation>
    <scope>NUCLEOTIDE SEQUENCE</scope>
    <source>
        <strain evidence="1">JCM 4633</strain>
    </source>
</reference>